<dbReference type="AlphaFoldDB" id="A0A081AWD0"/>
<keyword evidence="1" id="KW-1133">Transmembrane helix</keyword>
<protein>
    <recommendedName>
        <fullName evidence="5">RxLR effector protein</fullName>
    </recommendedName>
</protein>
<dbReference type="Proteomes" id="UP000028582">
    <property type="component" value="Unassembled WGS sequence"/>
</dbReference>
<evidence type="ECO:0000313" key="3">
    <source>
        <dbReference type="EMBL" id="ETO83191.1"/>
    </source>
</evidence>
<gene>
    <name evidence="3" type="ORF">F444_02736</name>
</gene>
<organism evidence="3 4">
    <name type="scientific">Phytophthora nicotianae P1976</name>
    <dbReference type="NCBI Taxonomy" id="1317066"/>
    <lineage>
        <taxon>Eukaryota</taxon>
        <taxon>Sar</taxon>
        <taxon>Stramenopiles</taxon>
        <taxon>Oomycota</taxon>
        <taxon>Peronosporomycetes</taxon>
        <taxon>Peronosporales</taxon>
        <taxon>Peronosporaceae</taxon>
        <taxon>Phytophthora</taxon>
    </lineage>
</organism>
<evidence type="ECO:0008006" key="5">
    <source>
        <dbReference type="Google" id="ProtNLM"/>
    </source>
</evidence>
<keyword evidence="1" id="KW-0472">Membrane</keyword>
<feature type="signal peptide" evidence="2">
    <location>
        <begin position="1"/>
        <end position="20"/>
    </location>
</feature>
<feature type="chain" id="PRO_5001754542" description="RxLR effector protein" evidence="2">
    <location>
        <begin position="21"/>
        <end position="70"/>
    </location>
</feature>
<evidence type="ECO:0000256" key="2">
    <source>
        <dbReference type="SAM" id="SignalP"/>
    </source>
</evidence>
<comment type="caution">
    <text evidence="3">The sequence shown here is derived from an EMBL/GenBank/DDBJ whole genome shotgun (WGS) entry which is preliminary data.</text>
</comment>
<sequence>MQTSFIVLRIAVSFIAAAAADTTVIQNSTKAFHHDTDRNQKMYAMVLVAFVVGGGCLLRLEIRNSLSSVQ</sequence>
<keyword evidence="1" id="KW-0812">Transmembrane</keyword>
<name>A0A081AWD0_PHYNI</name>
<accession>A0A081AWD0</accession>
<reference evidence="3 4" key="1">
    <citation type="submission" date="2013-11" db="EMBL/GenBank/DDBJ databases">
        <title>The Genome Sequence of Phytophthora parasitica P1976.</title>
        <authorList>
            <consortium name="The Broad Institute Genomics Platform"/>
            <person name="Russ C."/>
            <person name="Tyler B."/>
            <person name="Panabieres F."/>
            <person name="Shan W."/>
            <person name="Tripathy S."/>
            <person name="Grunwald N."/>
            <person name="Machado M."/>
            <person name="Johnson C.S."/>
            <person name="Walker B."/>
            <person name="Young S."/>
            <person name="Zeng Q."/>
            <person name="Gargeya S."/>
            <person name="Fitzgerald M."/>
            <person name="Haas B."/>
            <person name="Abouelleil A."/>
            <person name="Allen A.W."/>
            <person name="Alvarado L."/>
            <person name="Arachchi H.M."/>
            <person name="Berlin A.M."/>
            <person name="Chapman S.B."/>
            <person name="Gainer-Dewar J."/>
            <person name="Goldberg J."/>
            <person name="Griggs A."/>
            <person name="Gujja S."/>
            <person name="Hansen M."/>
            <person name="Howarth C."/>
            <person name="Imamovic A."/>
            <person name="Ireland A."/>
            <person name="Larimer J."/>
            <person name="McCowan C."/>
            <person name="Murphy C."/>
            <person name="Pearson M."/>
            <person name="Poon T.W."/>
            <person name="Priest M."/>
            <person name="Roberts A."/>
            <person name="Saif S."/>
            <person name="Shea T."/>
            <person name="Sisk P."/>
            <person name="Sykes S."/>
            <person name="Wortman J."/>
            <person name="Nusbaum C."/>
            <person name="Birren B."/>
        </authorList>
    </citation>
    <scope>NUCLEOTIDE SEQUENCE [LARGE SCALE GENOMIC DNA]</scope>
    <source>
        <strain evidence="3 4">P1976</strain>
    </source>
</reference>
<evidence type="ECO:0000256" key="1">
    <source>
        <dbReference type="SAM" id="Phobius"/>
    </source>
</evidence>
<feature type="transmembrane region" description="Helical" evidence="1">
    <location>
        <begin position="43"/>
        <end position="60"/>
    </location>
</feature>
<dbReference type="EMBL" id="ANJA01000530">
    <property type="protein sequence ID" value="ETO83191.1"/>
    <property type="molecule type" value="Genomic_DNA"/>
</dbReference>
<keyword evidence="2" id="KW-0732">Signal</keyword>
<evidence type="ECO:0000313" key="4">
    <source>
        <dbReference type="Proteomes" id="UP000028582"/>
    </source>
</evidence>
<proteinExistence type="predicted"/>